<gene>
    <name evidence="1" type="ORF">FC32_GL001818</name>
</gene>
<organism evidence="1 2">
    <name type="scientific">Ligilactobacillus apodemi DSM 16634 = JCM 16172</name>
    <dbReference type="NCBI Taxonomy" id="1423724"/>
    <lineage>
        <taxon>Bacteria</taxon>
        <taxon>Bacillati</taxon>
        <taxon>Bacillota</taxon>
        <taxon>Bacilli</taxon>
        <taxon>Lactobacillales</taxon>
        <taxon>Lactobacillaceae</taxon>
        <taxon>Ligilactobacillus</taxon>
    </lineage>
</organism>
<accession>A0A0R1U1D9</accession>
<evidence type="ECO:0000313" key="2">
    <source>
        <dbReference type="Proteomes" id="UP000051324"/>
    </source>
</evidence>
<dbReference type="RefSeq" id="WP_025087298.1">
    <property type="nucleotide sequence ID" value="NZ_AZFT01000006.1"/>
</dbReference>
<dbReference type="OrthoDB" id="2248737at2"/>
<reference evidence="1 2" key="1">
    <citation type="journal article" date="2015" name="Genome Announc.">
        <title>Expanding the biotechnology potential of lactobacilli through comparative genomics of 213 strains and associated genera.</title>
        <authorList>
            <person name="Sun Z."/>
            <person name="Harris H.M."/>
            <person name="McCann A."/>
            <person name="Guo C."/>
            <person name="Argimon S."/>
            <person name="Zhang W."/>
            <person name="Yang X."/>
            <person name="Jeffery I.B."/>
            <person name="Cooney J.C."/>
            <person name="Kagawa T.F."/>
            <person name="Liu W."/>
            <person name="Song Y."/>
            <person name="Salvetti E."/>
            <person name="Wrobel A."/>
            <person name="Rasinkangas P."/>
            <person name="Parkhill J."/>
            <person name="Rea M.C."/>
            <person name="O'Sullivan O."/>
            <person name="Ritari J."/>
            <person name="Douillard F.P."/>
            <person name="Paul Ross R."/>
            <person name="Yang R."/>
            <person name="Briner A.E."/>
            <person name="Felis G.E."/>
            <person name="de Vos W.M."/>
            <person name="Barrangou R."/>
            <person name="Klaenhammer T.R."/>
            <person name="Caufield P.W."/>
            <person name="Cui Y."/>
            <person name="Zhang H."/>
            <person name="O'Toole P.W."/>
        </authorList>
    </citation>
    <scope>NUCLEOTIDE SEQUENCE [LARGE SCALE GENOMIC DNA]</scope>
    <source>
        <strain evidence="1 2">DSM 16634</strain>
    </source>
</reference>
<name>A0A0R1U1D9_9LACO</name>
<evidence type="ECO:0008006" key="3">
    <source>
        <dbReference type="Google" id="ProtNLM"/>
    </source>
</evidence>
<dbReference type="eggNOG" id="ENOG5032Y99">
    <property type="taxonomic scope" value="Bacteria"/>
</dbReference>
<comment type="caution">
    <text evidence="1">The sequence shown here is derived from an EMBL/GenBank/DDBJ whole genome shotgun (WGS) entry which is preliminary data.</text>
</comment>
<dbReference type="STRING" id="1423724.FC32_GL001818"/>
<sequence length="239" mass="27332">MEWHKYLAKLTKFDQQCGQLTLAHKKIKATQATVKAYSMRQIPPTSLPKLSFSEHYLELHMLKHPELFALASCLADLRQTLIENFGVWHVFSQVWLTDLKKELQPGKSLVLMCGNAILAAQLPDAIAVDDLDWQKQDNTTPRPWRTVEKMDALLAVEKYCEQVDNIILEWAPEQTTCDTAILAFLRTKKWAGKFIVIGERQGATNSQAFWQQAQVNAPPSLNVHHQPFDFISDRVYVVT</sequence>
<keyword evidence="2" id="KW-1185">Reference proteome</keyword>
<dbReference type="PATRIC" id="fig|1423724.4.peg.1895"/>
<protein>
    <recommendedName>
        <fullName evidence="3">SAM-dependent methyltransferase</fullName>
    </recommendedName>
</protein>
<dbReference type="Proteomes" id="UP000051324">
    <property type="component" value="Unassembled WGS sequence"/>
</dbReference>
<proteinExistence type="predicted"/>
<dbReference type="AlphaFoldDB" id="A0A0R1U1D9"/>
<dbReference type="EMBL" id="AZFT01000006">
    <property type="protein sequence ID" value="KRL87199.1"/>
    <property type="molecule type" value="Genomic_DNA"/>
</dbReference>
<evidence type="ECO:0000313" key="1">
    <source>
        <dbReference type="EMBL" id="KRL87199.1"/>
    </source>
</evidence>